<organism evidence="2 3">
    <name type="scientific">Pectobacterium betavasculorum</name>
    <dbReference type="NCBI Taxonomy" id="55207"/>
    <lineage>
        <taxon>Bacteria</taxon>
        <taxon>Pseudomonadati</taxon>
        <taxon>Pseudomonadota</taxon>
        <taxon>Gammaproteobacteria</taxon>
        <taxon>Enterobacterales</taxon>
        <taxon>Pectobacteriaceae</taxon>
        <taxon>Pectobacterium</taxon>
    </lineage>
</organism>
<proteinExistence type="predicted"/>
<sequence length="335" mass="36198">MTTSGRKWLVTSLLAMGMAWSGITSAITEIRIAAPDIGAGTKPSGGGLLDVIHSQKLLEREFSKDGISVRWTFIKGAGPVINEAFGNHQVDVAYLGDLASIIGRSRGLDTRVIAVASRGINHYLAVAKSSGIEKIPDLKGKRIGLFRGTAGELSFVSALDSQGLKPSDVKLINLDFAAASAALAAGQIDATWGGSNTLSLRDKGLADIPLSSRDLNGAGQLSGFLLVDEKFAKGNEDILRRLVKVQREAANWASDDKNKDEFIQLLATQSGYPENILRVEWDTLPPLTERLSPELDPAFVEKLKRAVTLAYESRLIRQPVDVDKWLDDSYLKATQ</sequence>
<dbReference type="Gene3D" id="3.40.190.10">
    <property type="entry name" value="Periplasmic binding protein-like II"/>
    <property type="match status" value="2"/>
</dbReference>
<dbReference type="PANTHER" id="PTHR30024">
    <property type="entry name" value="ALIPHATIC SULFONATES-BINDING PROTEIN-RELATED"/>
    <property type="match status" value="1"/>
</dbReference>
<dbReference type="PANTHER" id="PTHR30024:SF21">
    <property type="entry name" value="ABC TRANSPORTER SUBSTRATE-BINDING PROTEIN"/>
    <property type="match status" value="1"/>
</dbReference>
<protein>
    <submittedName>
        <fullName evidence="2">Nitrate ABC transporter substrate-binding protein</fullName>
    </submittedName>
</protein>
<dbReference type="SUPFAM" id="SSF53850">
    <property type="entry name" value="Periplasmic binding protein-like II"/>
    <property type="match status" value="1"/>
</dbReference>
<dbReference type="STRING" id="55207.KP22_19490"/>
<dbReference type="InterPro" id="IPR015168">
    <property type="entry name" value="SsuA/THI5"/>
</dbReference>
<reference evidence="2 3" key="1">
    <citation type="submission" date="2014-08" db="EMBL/GenBank/DDBJ databases">
        <title>Genome sequences of NCPPB Pectobacterium isolates.</title>
        <authorList>
            <person name="Glover R.H."/>
            <person name="Sapp M."/>
            <person name="Elphinstone J."/>
        </authorList>
    </citation>
    <scope>NUCLEOTIDE SEQUENCE [LARGE SCALE GENOMIC DNA]</scope>
    <source>
        <strain evidence="2 3">NCPPB 2795</strain>
    </source>
</reference>
<accession>A0A093RJH0</accession>
<dbReference type="EMBL" id="JQHM01000017">
    <property type="protein sequence ID" value="KFX00629.1"/>
    <property type="molecule type" value="Genomic_DNA"/>
</dbReference>
<gene>
    <name evidence="2" type="ORF">KP22_19490</name>
</gene>
<feature type="domain" description="SsuA/THI5-like" evidence="1">
    <location>
        <begin position="62"/>
        <end position="255"/>
    </location>
</feature>
<evidence type="ECO:0000313" key="2">
    <source>
        <dbReference type="EMBL" id="KFX00629.1"/>
    </source>
</evidence>
<dbReference type="Pfam" id="PF09084">
    <property type="entry name" value="NMT1"/>
    <property type="match status" value="1"/>
</dbReference>
<dbReference type="Proteomes" id="UP000032874">
    <property type="component" value="Unassembled WGS sequence"/>
</dbReference>
<evidence type="ECO:0000313" key="3">
    <source>
        <dbReference type="Proteomes" id="UP000032874"/>
    </source>
</evidence>
<comment type="caution">
    <text evidence="2">The sequence shown here is derived from an EMBL/GenBank/DDBJ whole genome shotgun (WGS) entry which is preliminary data.</text>
</comment>
<dbReference type="eggNOG" id="COG0715">
    <property type="taxonomic scope" value="Bacteria"/>
</dbReference>
<evidence type="ECO:0000259" key="1">
    <source>
        <dbReference type="Pfam" id="PF09084"/>
    </source>
</evidence>
<dbReference type="RefSeq" id="WP_039325800.1">
    <property type="nucleotide sequence ID" value="NZ_JQHM01000017.1"/>
</dbReference>
<dbReference type="AlphaFoldDB" id="A0A093RJH0"/>
<name>A0A093RJH0_9GAMM</name>